<evidence type="ECO:0000313" key="4">
    <source>
        <dbReference type="EMBL" id="KAK3259662.1"/>
    </source>
</evidence>
<dbReference type="Gene3D" id="3.40.50.1820">
    <property type="entry name" value="alpha/beta hydrolase"/>
    <property type="match status" value="1"/>
</dbReference>
<gene>
    <name evidence="4" type="ORF">CYMTET_31352</name>
</gene>
<accession>A0AAE0FHC0</accession>
<evidence type="ECO:0000256" key="2">
    <source>
        <dbReference type="SAM" id="MobiDB-lite"/>
    </source>
</evidence>
<dbReference type="InterPro" id="IPR029058">
    <property type="entry name" value="AB_hydrolase_fold"/>
</dbReference>
<keyword evidence="1 3" id="KW-0732">Signal</keyword>
<proteinExistence type="predicted"/>
<feature type="chain" id="PRO_5042169354" evidence="3">
    <location>
        <begin position="30"/>
        <end position="571"/>
    </location>
</feature>
<dbReference type="AlphaFoldDB" id="A0AAE0FHC0"/>
<dbReference type="SUPFAM" id="SSF53474">
    <property type="entry name" value="alpha/beta-Hydrolases"/>
    <property type="match status" value="1"/>
</dbReference>
<name>A0AAE0FHC0_9CHLO</name>
<protein>
    <submittedName>
        <fullName evidence="4">Uncharacterized protein</fullName>
    </submittedName>
</protein>
<dbReference type="InterPro" id="IPR050955">
    <property type="entry name" value="Plant_Biomass_Hydrol_Est"/>
</dbReference>
<organism evidence="4 5">
    <name type="scientific">Cymbomonas tetramitiformis</name>
    <dbReference type="NCBI Taxonomy" id="36881"/>
    <lineage>
        <taxon>Eukaryota</taxon>
        <taxon>Viridiplantae</taxon>
        <taxon>Chlorophyta</taxon>
        <taxon>Pyramimonadophyceae</taxon>
        <taxon>Pyramimonadales</taxon>
        <taxon>Pyramimonadaceae</taxon>
        <taxon>Cymbomonas</taxon>
    </lineage>
</organism>
<evidence type="ECO:0000256" key="3">
    <source>
        <dbReference type="SAM" id="SignalP"/>
    </source>
</evidence>
<feature type="region of interest" description="Disordered" evidence="2">
    <location>
        <begin position="30"/>
        <end position="59"/>
    </location>
</feature>
<dbReference type="EMBL" id="LGRX02018574">
    <property type="protein sequence ID" value="KAK3259662.1"/>
    <property type="molecule type" value="Genomic_DNA"/>
</dbReference>
<evidence type="ECO:0000313" key="5">
    <source>
        <dbReference type="Proteomes" id="UP001190700"/>
    </source>
</evidence>
<reference evidence="4 5" key="1">
    <citation type="journal article" date="2015" name="Genome Biol. Evol.">
        <title>Comparative Genomics of a Bacterivorous Green Alga Reveals Evolutionary Causalities and Consequences of Phago-Mixotrophic Mode of Nutrition.</title>
        <authorList>
            <person name="Burns J.A."/>
            <person name="Paasch A."/>
            <person name="Narechania A."/>
            <person name="Kim E."/>
        </authorList>
    </citation>
    <scope>NUCLEOTIDE SEQUENCE [LARGE SCALE GENOMIC DNA]</scope>
    <source>
        <strain evidence="4 5">PLY_AMNH</strain>
    </source>
</reference>
<comment type="caution">
    <text evidence="4">The sequence shown here is derived from an EMBL/GenBank/DDBJ whole genome shotgun (WGS) entry which is preliminary data.</text>
</comment>
<dbReference type="PANTHER" id="PTHR43037">
    <property type="entry name" value="UNNAMED PRODUCT-RELATED"/>
    <property type="match status" value="1"/>
</dbReference>
<dbReference type="PANTHER" id="PTHR43037:SF4">
    <property type="entry name" value="PEPTIDASE S9 PROLYL OLIGOPEPTIDASE CATALYTIC DOMAIN-CONTAINING PROTEIN"/>
    <property type="match status" value="1"/>
</dbReference>
<keyword evidence="5" id="KW-1185">Reference proteome</keyword>
<evidence type="ECO:0000256" key="1">
    <source>
        <dbReference type="ARBA" id="ARBA00022729"/>
    </source>
</evidence>
<feature type="signal peptide" evidence="3">
    <location>
        <begin position="1"/>
        <end position="29"/>
    </location>
</feature>
<sequence length="571" mass="60322">MLGHTRAKASPLLLLFTLFSTLLLQPVSGKPSEKRGAFQQKRSDQAFDVSSAPPEVAPAKHPVIHPHAWRFLGPYPIGKTEIDGDPNAAALGRGFLSGNFNEAVLNPARLFSESTKGGHAQWTKLQVQGGNVQLSLSPDLVNLNQIIQTHSDLNMVEIQGWAMGLFEVEAEGRYAVHCAGLHTFAVRHMPHCAGLHTFAIGNRSHPLVGDIYRSGQDPRAGHVLGVVHLNPGEHQIRTRIRAKGNAVFRCEVRMVGQALEVGAPLSVPDMLEGRLLGRPEEGGNEVVGILGLPVRNTASRHVTACLHASAASGVRVRSPSGGGERCGSGEAVVAPGQLLLIPAEFVVDPGAPGWWRAAARAGRPCITFTMTVTAGGSSSGDSPLHSRQSVPVELMCRQREQSFVFSFRDHDGSPAHAAVILPRSSPPSGPACPTGGCPVLLTLSGVGVNARSQADAHKWMPKGSKDFAFGARGMWVLAPERNGAHNYEGTGHLTALTSLTRLRETVAALNGAGASTVDETASETRWSLPAVHARAAVYSGHSRGGHGALVLAARVPDAGKFPSTSHAVVRP</sequence>
<dbReference type="Proteomes" id="UP001190700">
    <property type="component" value="Unassembled WGS sequence"/>
</dbReference>
<feature type="compositionally biased region" description="Basic and acidic residues" evidence="2">
    <location>
        <begin position="31"/>
        <end position="45"/>
    </location>
</feature>